<keyword evidence="3 18" id="KW-1048">Host nucleus</keyword>
<keyword evidence="1 18" id="KW-1121">Modulation of host cell cycle by virus</keyword>
<dbReference type="GO" id="GO:0003677">
    <property type="term" value="F:DNA binding"/>
    <property type="evidence" value="ECO:0007669"/>
    <property type="project" value="UniProtKB-UniRule"/>
</dbReference>
<keyword evidence="9 18" id="KW-0862">Zinc</keyword>
<gene>
    <name evidence="18" type="primary">E7</name>
</gene>
<keyword evidence="11 18" id="KW-0238">DNA-binding</keyword>
<dbReference type="GO" id="GO:0052170">
    <property type="term" value="P:symbiont-mediated suppression of host innate immune response"/>
    <property type="evidence" value="ECO:0007669"/>
    <property type="project" value="UniProtKB-KW"/>
</dbReference>
<feature type="short sequence motif" description="Nuclear export signal" evidence="18">
    <location>
        <begin position="67"/>
        <end position="75"/>
    </location>
</feature>
<dbReference type="GO" id="GO:0039502">
    <property type="term" value="P:symbiont-mediated suppression of host type I interferon-mediated signaling pathway"/>
    <property type="evidence" value="ECO:0007669"/>
    <property type="project" value="UniProtKB-UniRule"/>
</dbReference>
<comment type="function">
    <text evidence="18">Plays a role in viral genome replication by driving entry of quiescent cells into the cell cycle. Stimulation of progression from G1 to S phase allows the virus to efficiently use the cellular DNA replicating machinery to achieve viral genome replication. E7 protein has both transforming and trans-activating activities. Induces the disassembly of the E2F1 transcription factor from RB1, with subsequent transcriptional activation of E2F1-regulated S-phase genes. Interferes with host histone deacetylation mediated by HDAC1 and HDAC2, leading to transcription activation. Plays also a role in the inhibition of both antiviral and antiproliferative functions of host interferon alpha. Interaction with host TMEM173/STING impairs the ability of TMEM173/STING to sense cytosolic DNA and promote the production of type I interferon (IFN-alpha and IFN-beta).</text>
</comment>
<evidence type="ECO:0000256" key="7">
    <source>
        <dbReference type="ARBA" id="ARBA00022771"/>
    </source>
</evidence>
<evidence type="ECO:0000256" key="3">
    <source>
        <dbReference type="ARBA" id="ARBA00022562"/>
    </source>
</evidence>
<keyword evidence="14 18" id="KW-1035">Host cytoplasm</keyword>
<evidence type="ECO:0000256" key="4">
    <source>
        <dbReference type="ARBA" id="ARBA00022581"/>
    </source>
</evidence>
<keyword evidence="15" id="KW-0922">Interferon antiviral system evasion</keyword>
<keyword evidence="10 18" id="KW-0805">Transcription regulation</keyword>
<dbReference type="GO" id="GO:0006351">
    <property type="term" value="P:DNA-templated transcription"/>
    <property type="evidence" value="ECO:0007669"/>
    <property type="project" value="UniProtKB-UniRule"/>
</dbReference>
<evidence type="ECO:0000256" key="17">
    <source>
        <dbReference type="ARBA" id="ARBA00023309"/>
    </source>
</evidence>
<dbReference type="PIRSF" id="PIRSF003407">
    <property type="entry name" value="Papvi_E7"/>
    <property type="match status" value="1"/>
</dbReference>
<feature type="zinc finger region" evidence="18">
    <location>
        <begin position="49"/>
        <end position="85"/>
    </location>
</feature>
<dbReference type="EMBL" id="MG571095">
    <property type="protein sequence ID" value="AUT11924.1"/>
    <property type="molecule type" value="Genomic_DNA"/>
</dbReference>
<evidence type="ECO:0000256" key="16">
    <source>
        <dbReference type="ARBA" id="ARBA00023280"/>
    </source>
</evidence>
<keyword evidence="7 18" id="KW-0863">Zinc-finger</keyword>
<keyword evidence="17 18" id="KW-1078">G1/S host cell cycle checkpoint dysregulation by virus</keyword>
<dbReference type="GO" id="GO:0042025">
    <property type="term" value="C:host cell nucleus"/>
    <property type="evidence" value="ECO:0007669"/>
    <property type="project" value="UniProtKB-SubCell"/>
</dbReference>
<feature type="short sequence motif" description="LXCXE motif; interaction with host RB1 and TMEM173/STING" evidence="18">
    <location>
        <begin position="22"/>
        <end position="26"/>
    </location>
</feature>
<protein>
    <recommendedName>
        <fullName evidence="18 19">Protein E7</fullName>
    </recommendedName>
</protein>
<dbReference type="GO" id="GO:0019904">
    <property type="term" value="F:protein domain specific binding"/>
    <property type="evidence" value="ECO:0007669"/>
    <property type="project" value="UniProtKB-UniRule"/>
</dbReference>
<evidence type="ECO:0000256" key="5">
    <source>
        <dbReference type="ARBA" id="ARBA00022632"/>
    </source>
</evidence>
<evidence type="ECO:0000256" key="9">
    <source>
        <dbReference type="ARBA" id="ARBA00022833"/>
    </source>
</evidence>
<dbReference type="GO" id="GO:0008270">
    <property type="term" value="F:zinc ion binding"/>
    <property type="evidence" value="ECO:0007669"/>
    <property type="project" value="UniProtKB-KW"/>
</dbReference>
<keyword evidence="13 18" id="KW-0804">Transcription</keyword>
<sequence>MIGKEPTLRDIVLEETPCPADLYCNERIEEAEQNISEGNHDAFKVLVTCGHCDRPVRLVILASRDQVRVLHRLLLEGLCFVCPYCCRERDYN</sequence>
<dbReference type="Proteomes" id="UP000241730">
    <property type="component" value="Segment"/>
</dbReference>
<evidence type="ECO:0000256" key="2">
    <source>
        <dbReference type="ARBA" id="ARBA00022518"/>
    </source>
</evidence>
<dbReference type="HAMAP" id="MF_04004">
    <property type="entry name" value="PPV_E7"/>
    <property type="match status" value="1"/>
</dbReference>
<evidence type="ECO:0000313" key="20">
    <source>
        <dbReference type="EMBL" id="AUT11924.1"/>
    </source>
</evidence>
<keyword evidence="8 18" id="KW-1114">Inhibition of host interferon signaling pathway by virus</keyword>
<evidence type="ECO:0000256" key="12">
    <source>
        <dbReference type="ARBA" id="ARBA00023159"/>
    </source>
</evidence>
<keyword evidence="4 18" id="KW-0945">Host-virus interaction</keyword>
<evidence type="ECO:0000256" key="6">
    <source>
        <dbReference type="ARBA" id="ARBA00022723"/>
    </source>
</evidence>
<keyword evidence="16 18" id="KW-0899">Viral immunoevasion</keyword>
<evidence type="ECO:0000256" key="19">
    <source>
        <dbReference type="PIRNR" id="PIRNR003407"/>
    </source>
</evidence>
<evidence type="ECO:0000256" key="11">
    <source>
        <dbReference type="ARBA" id="ARBA00023125"/>
    </source>
</evidence>
<keyword evidence="12 18" id="KW-0010">Activator</keyword>
<evidence type="ECO:0000256" key="8">
    <source>
        <dbReference type="ARBA" id="ARBA00022830"/>
    </source>
</evidence>
<evidence type="ECO:0000256" key="14">
    <source>
        <dbReference type="ARBA" id="ARBA00023200"/>
    </source>
</evidence>
<evidence type="ECO:0000256" key="15">
    <source>
        <dbReference type="ARBA" id="ARBA00023258"/>
    </source>
</evidence>
<accession>A0A2I8B2Q7</accession>
<keyword evidence="2 18" id="KW-0244">Early protein</keyword>
<evidence type="ECO:0000256" key="13">
    <source>
        <dbReference type="ARBA" id="ARBA00023163"/>
    </source>
</evidence>
<organism evidence="20">
    <name type="scientific">Leptonychotes weddellii papillomavirus 4</name>
    <dbReference type="NCBI Taxonomy" id="2077305"/>
    <lineage>
        <taxon>Viruses</taxon>
        <taxon>Monodnaviria</taxon>
        <taxon>Shotokuvirae</taxon>
        <taxon>Cossaviricota</taxon>
        <taxon>Papovaviricetes</taxon>
        <taxon>Zurhausenvirales</taxon>
        <taxon>Papillomaviridae</taxon>
    </lineage>
</organism>
<dbReference type="OrthoDB" id="28045at10239"/>
<dbReference type="Pfam" id="PF00527">
    <property type="entry name" value="E7"/>
    <property type="match status" value="1"/>
</dbReference>
<comment type="domain">
    <text evidence="18">The E7 terminal domain is an intrinsically disordered domain, whose flexibility and conformational transitions confer target adaptability to the oncoprotein. It allows adaptation to a variety of protein targets and exposes the PEST degradation sequence that regulates its turnover in the cell.</text>
</comment>
<keyword evidence="6 18" id="KW-0479">Metal-binding</keyword>
<dbReference type="GO" id="GO:0039645">
    <property type="term" value="P:symbiont-mediated perturbation of host cell cycle G1/S transition checkpoint"/>
    <property type="evidence" value="ECO:0007669"/>
    <property type="project" value="UniProtKB-UniRule"/>
</dbReference>
<comment type="caution">
    <text evidence="18">Lacks conserved residue(s) required for the propagation of feature annotation.</text>
</comment>
<name>A0A2I8B2Q7_9PAPI</name>
<evidence type="ECO:0000256" key="10">
    <source>
        <dbReference type="ARBA" id="ARBA00023015"/>
    </source>
</evidence>
<comment type="PTM">
    <text evidence="18">Highly phosphorylated.</text>
</comment>
<comment type="similarity">
    <text evidence="18 19">Belongs to the papillomaviridae E7 protein family.</text>
</comment>
<comment type="subcellular location">
    <subcellularLocation>
        <location evidence="18">Host cytoplasm</location>
    </subcellularLocation>
    <subcellularLocation>
        <location evidence="18">Host nucleus</location>
    </subcellularLocation>
    <text evidence="18">Predominantly found in the host nucleus.</text>
</comment>
<proteinExistence type="inferred from homology"/>
<dbReference type="SUPFAM" id="SSF161234">
    <property type="entry name" value="E7 C-terminal domain-like"/>
    <property type="match status" value="1"/>
</dbReference>
<comment type="subunit">
    <text evidence="18">Homodimer. Homooligomer. Interacts with host RB1; this interaction induces dissociation of RB1-E2F1 complex thereby disrupting RB1 activity. Interacts with host EP300; this interaction represses EP300 transcriptional activity. Interacts with protein E2; this interaction inhibits E7 oncogenic activity. Interacts with host TMEM173/STING; this interaction impairs the ability of TMEM173/STING to sense cytosolic DNA and promote the production of type I interferon (IFN-alpha and IFN-beta).</text>
</comment>
<dbReference type="GO" id="GO:0003700">
    <property type="term" value="F:DNA-binding transcription factor activity"/>
    <property type="evidence" value="ECO:0007669"/>
    <property type="project" value="UniProtKB-UniRule"/>
</dbReference>
<dbReference type="GO" id="GO:0030430">
    <property type="term" value="C:host cell cytoplasm"/>
    <property type="evidence" value="ECO:0007669"/>
    <property type="project" value="UniProtKB-SubCell"/>
</dbReference>
<reference evidence="20" key="1">
    <citation type="submission" date="2017-11" db="EMBL/GenBank/DDBJ databases">
        <title>Diverse papillomaviruses identified in Weddell seals breeding on Ross ice shelf, Antarctica.</title>
        <authorList>
            <person name="Smeele Z."/>
            <person name="Burns J."/>
            <person name="Kraberger S."/>
            <person name="Fontenele R.S."/>
            <person name="Waits K."/>
            <person name="Stainton D."/>
            <person name="Van Doorsaler K."/>
            <person name="Varsani A."/>
        </authorList>
    </citation>
    <scope>NUCLEOTIDE SEQUENCE [LARGE SCALE GENOMIC DNA]</scope>
    <source>
        <strain evidence="20">12091</strain>
    </source>
</reference>
<dbReference type="InterPro" id="IPR000148">
    <property type="entry name" value="Papilloma_E7"/>
</dbReference>
<dbReference type="Gene3D" id="3.30.160.330">
    <property type="match status" value="1"/>
</dbReference>
<evidence type="ECO:0000256" key="1">
    <source>
        <dbReference type="ARBA" id="ARBA00022504"/>
    </source>
</evidence>
<keyword evidence="5 18" id="KW-1090">Inhibition of host innate immune response by virus</keyword>
<evidence type="ECO:0000256" key="18">
    <source>
        <dbReference type="HAMAP-Rule" id="MF_04004"/>
    </source>
</evidence>
<comment type="function">
    <text evidence="19">E7 protein has both transforming and trans-activating activities.</text>
</comment>